<dbReference type="InterPro" id="IPR045186">
    <property type="entry name" value="Indole-3-glycerol_P_synth"/>
</dbReference>
<dbReference type="EC" id="4.1.1.48" evidence="8"/>
<dbReference type="GO" id="GO:0004640">
    <property type="term" value="F:phosphoribosylanthranilate isomerase activity"/>
    <property type="evidence" value="ECO:0007669"/>
    <property type="project" value="TreeGrafter"/>
</dbReference>
<dbReference type="InterPro" id="IPR001468">
    <property type="entry name" value="Indole-3-GlycerolPSynthase_CS"/>
</dbReference>
<keyword evidence="6 8" id="KW-0057">Aromatic amino acid biosynthesis</keyword>
<dbReference type="FunFam" id="3.20.20.70:FF:000024">
    <property type="entry name" value="Indole-3-glycerol phosphate synthase"/>
    <property type="match status" value="1"/>
</dbReference>
<dbReference type="GO" id="GO:0004425">
    <property type="term" value="F:indole-3-glycerol-phosphate synthase activity"/>
    <property type="evidence" value="ECO:0007669"/>
    <property type="project" value="UniProtKB-UniRule"/>
</dbReference>
<dbReference type="Proteomes" id="UP000004750">
    <property type="component" value="Unassembled WGS sequence"/>
</dbReference>
<evidence type="ECO:0000256" key="4">
    <source>
        <dbReference type="ARBA" id="ARBA00022793"/>
    </source>
</evidence>
<dbReference type="HAMAP" id="MF_00134_B">
    <property type="entry name" value="IGPS_B"/>
    <property type="match status" value="1"/>
</dbReference>
<dbReference type="Gene3D" id="3.20.20.70">
    <property type="entry name" value="Aldolase class I"/>
    <property type="match status" value="1"/>
</dbReference>
<reference evidence="10 11" key="1">
    <citation type="submission" date="2011-08" db="EMBL/GenBank/DDBJ databases">
        <authorList>
            <person name="Weinstock G."/>
            <person name="Sodergren E."/>
            <person name="Clifton S."/>
            <person name="Fulton L."/>
            <person name="Fulton B."/>
            <person name="Courtney L."/>
            <person name="Fronick C."/>
            <person name="Harrison M."/>
            <person name="Strong C."/>
            <person name="Farmer C."/>
            <person name="Delahaunty K."/>
            <person name="Markovic C."/>
            <person name="Hall O."/>
            <person name="Minx P."/>
            <person name="Tomlinson C."/>
            <person name="Mitreva M."/>
            <person name="Hou S."/>
            <person name="Chen J."/>
            <person name="Wollam A."/>
            <person name="Pepin K.H."/>
            <person name="Johnson M."/>
            <person name="Bhonagiri V."/>
            <person name="Zhang X."/>
            <person name="Suruliraj S."/>
            <person name="Warren W."/>
            <person name="Chinwalla A."/>
            <person name="Mardis E.R."/>
            <person name="Wilson R.K."/>
        </authorList>
    </citation>
    <scope>NUCLEOTIDE SEQUENCE [LARGE SCALE GENOMIC DNA]</scope>
    <source>
        <strain evidence="10 11">F0432</strain>
    </source>
</reference>
<dbReference type="InterPro" id="IPR013798">
    <property type="entry name" value="Indole-3-glycerol_P_synth_dom"/>
</dbReference>
<evidence type="ECO:0000256" key="2">
    <source>
        <dbReference type="ARBA" id="ARBA00004696"/>
    </source>
</evidence>
<dbReference type="CDD" id="cd00331">
    <property type="entry name" value="IGPS"/>
    <property type="match status" value="1"/>
</dbReference>
<keyword evidence="5 8" id="KW-0822">Tryptophan biosynthesis</keyword>
<evidence type="ECO:0000256" key="3">
    <source>
        <dbReference type="ARBA" id="ARBA00022605"/>
    </source>
</evidence>
<dbReference type="STRING" id="797473.HMPREF9080_00150"/>
<dbReference type="EMBL" id="AGCM01000007">
    <property type="protein sequence ID" value="EHM56069.1"/>
    <property type="molecule type" value="Genomic_DNA"/>
</dbReference>
<keyword evidence="4 8" id="KW-0210">Decarboxylase</keyword>
<protein>
    <recommendedName>
        <fullName evidence="8">Indole-3-glycerol phosphate synthase</fullName>
        <shortName evidence="8">IGPS</shortName>
        <ecNumber evidence="8">4.1.1.48</ecNumber>
    </recommendedName>
</protein>
<dbReference type="PANTHER" id="PTHR22854:SF2">
    <property type="entry name" value="INDOLE-3-GLYCEROL-PHOSPHATE SYNTHASE"/>
    <property type="match status" value="1"/>
</dbReference>
<dbReference type="GO" id="GO:0000162">
    <property type="term" value="P:L-tryptophan biosynthetic process"/>
    <property type="evidence" value="ECO:0007669"/>
    <property type="project" value="UniProtKB-UniRule"/>
</dbReference>
<feature type="domain" description="Indole-3-glycerol phosphate synthase" evidence="9">
    <location>
        <begin position="6"/>
        <end position="261"/>
    </location>
</feature>
<evidence type="ECO:0000256" key="5">
    <source>
        <dbReference type="ARBA" id="ARBA00022822"/>
    </source>
</evidence>
<evidence type="ECO:0000313" key="11">
    <source>
        <dbReference type="Proteomes" id="UP000004750"/>
    </source>
</evidence>
<dbReference type="NCBIfam" id="NF001377">
    <property type="entry name" value="PRK00278.2-4"/>
    <property type="match status" value="1"/>
</dbReference>
<dbReference type="InterPro" id="IPR011060">
    <property type="entry name" value="RibuloseP-bd_barrel"/>
</dbReference>
<evidence type="ECO:0000256" key="1">
    <source>
        <dbReference type="ARBA" id="ARBA00001633"/>
    </source>
</evidence>
<dbReference type="SUPFAM" id="SSF51366">
    <property type="entry name" value="Ribulose-phoshate binding barrel"/>
    <property type="match status" value="1"/>
</dbReference>
<evidence type="ECO:0000256" key="8">
    <source>
        <dbReference type="HAMAP-Rule" id="MF_00134"/>
    </source>
</evidence>
<dbReference type="PATRIC" id="fig|797473.3.peg.125"/>
<evidence type="ECO:0000256" key="7">
    <source>
        <dbReference type="ARBA" id="ARBA00023239"/>
    </source>
</evidence>
<dbReference type="PANTHER" id="PTHR22854">
    <property type="entry name" value="TRYPTOPHAN BIOSYNTHESIS PROTEIN"/>
    <property type="match status" value="1"/>
</dbReference>
<evidence type="ECO:0000313" key="10">
    <source>
        <dbReference type="EMBL" id="EHM56069.1"/>
    </source>
</evidence>
<gene>
    <name evidence="8" type="primary">trpC</name>
    <name evidence="10" type="ORF">HMPREF9080_00150</name>
</gene>
<evidence type="ECO:0000256" key="6">
    <source>
        <dbReference type="ARBA" id="ARBA00023141"/>
    </source>
</evidence>
<organism evidence="10 11">
    <name type="scientific">Cardiobacterium valvarum F0432</name>
    <dbReference type="NCBI Taxonomy" id="797473"/>
    <lineage>
        <taxon>Bacteria</taxon>
        <taxon>Pseudomonadati</taxon>
        <taxon>Pseudomonadota</taxon>
        <taxon>Gammaproteobacteria</taxon>
        <taxon>Cardiobacteriales</taxon>
        <taxon>Cardiobacteriaceae</taxon>
        <taxon>Cardiobacterium</taxon>
    </lineage>
</organism>
<dbReference type="UniPathway" id="UPA00035">
    <property type="reaction ID" value="UER00043"/>
</dbReference>
<dbReference type="PROSITE" id="PS00614">
    <property type="entry name" value="IGPS"/>
    <property type="match status" value="1"/>
</dbReference>
<keyword evidence="3 8" id="KW-0028">Amino-acid biosynthesis</keyword>
<comment type="catalytic activity">
    <reaction evidence="1 8">
        <text>1-(2-carboxyphenylamino)-1-deoxy-D-ribulose 5-phosphate + H(+) = (1S,2R)-1-C-(indol-3-yl)glycerol 3-phosphate + CO2 + H2O</text>
        <dbReference type="Rhea" id="RHEA:23476"/>
        <dbReference type="ChEBI" id="CHEBI:15377"/>
        <dbReference type="ChEBI" id="CHEBI:15378"/>
        <dbReference type="ChEBI" id="CHEBI:16526"/>
        <dbReference type="ChEBI" id="CHEBI:58613"/>
        <dbReference type="ChEBI" id="CHEBI:58866"/>
        <dbReference type="EC" id="4.1.1.48"/>
    </reaction>
</comment>
<sequence>MMATILDEILAHKRQEVAAQKQRFDMDQLVANIAASNDAPRGFMKALLARVAVGGTAVIAEIKKASPSLGVIRANFDPVTVAESYAAAGAACLSVLTDEKYFQGSARYLRLIRSAVGLPLLRKDFIIDEYQIVEARALGADAVLLIAAALSDAELTQFTRVAHDLGLDVLVEVHDEAECERALKLPLRVIGVNNRNLHDFSISLDTSKRIKAMLPSDYLLVCESGIHTRADIDEMRAADIHAFLVGSALMQAEDPGAALATLLAPAE</sequence>
<dbReference type="InterPro" id="IPR013785">
    <property type="entry name" value="Aldolase_TIM"/>
</dbReference>
<dbReference type="NCBIfam" id="NF001373">
    <property type="entry name" value="PRK00278.1-6"/>
    <property type="match status" value="1"/>
</dbReference>
<keyword evidence="7 8" id="KW-0456">Lyase</keyword>
<comment type="caution">
    <text evidence="10">The sequence shown here is derived from an EMBL/GenBank/DDBJ whole genome shotgun (WGS) entry which is preliminary data.</text>
</comment>
<accession>G9ZBM6</accession>
<dbReference type="Pfam" id="PF00218">
    <property type="entry name" value="IGPS"/>
    <property type="match status" value="1"/>
</dbReference>
<dbReference type="AlphaFoldDB" id="G9ZBM6"/>
<proteinExistence type="inferred from homology"/>
<comment type="pathway">
    <text evidence="2 8">Amino-acid biosynthesis; L-tryptophan biosynthesis; L-tryptophan from chorismate: step 4/5.</text>
</comment>
<name>G9ZBM6_9GAMM</name>
<dbReference type="HOGENOM" id="CLU_034247_2_0_6"/>
<comment type="similarity">
    <text evidence="8">Belongs to the TrpC family.</text>
</comment>
<evidence type="ECO:0000259" key="9">
    <source>
        <dbReference type="Pfam" id="PF00218"/>
    </source>
</evidence>